<gene>
    <name evidence="2" type="ORF">FLT43_09785</name>
    <name evidence="1" type="ORF">M5W83_20040</name>
</gene>
<protein>
    <submittedName>
        <fullName evidence="1">Pyocin knob domain-containing protein</fullName>
    </submittedName>
</protein>
<evidence type="ECO:0000313" key="4">
    <source>
        <dbReference type="Proteomes" id="UP001209276"/>
    </source>
</evidence>
<reference evidence="2 3" key="1">
    <citation type="submission" date="2019-07" db="EMBL/GenBank/DDBJ databases">
        <title>Paenibacillus thiaminolyticus NRRL B-4156.</title>
        <authorList>
            <person name="Hehnly C."/>
            <person name="Zhang L."/>
        </authorList>
    </citation>
    <scope>NUCLEOTIDE SEQUENCE [LARGE SCALE GENOMIC DNA]</scope>
    <source>
        <strain evidence="2 3">NRRL B-4156</strain>
    </source>
</reference>
<keyword evidence="4" id="KW-1185">Reference proteome</keyword>
<reference evidence="1 4" key="2">
    <citation type="submission" date="2022-05" db="EMBL/GenBank/DDBJ databases">
        <title>Genome Sequencing of Bee-Associated Microbes.</title>
        <authorList>
            <person name="Dunlap C."/>
        </authorList>
    </citation>
    <scope>NUCLEOTIDE SEQUENCE [LARGE SCALE GENOMIC DNA]</scope>
    <source>
        <strain evidence="1 4">NRRL B-14613</strain>
    </source>
</reference>
<proteinExistence type="predicted"/>
<evidence type="ECO:0000313" key="1">
    <source>
        <dbReference type="EMBL" id="MCY9609443.1"/>
    </source>
</evidence>
<dbReference type="GeneID" id="76996255"/>
<organism evidence="2 3">
    <name type="scientific">Paenibacillus thiaminolyticus</name>
    <name type="common">Bacillus thiaminolyticus</name>
    <dbReference type="NCBI Taxonomy" id="49283"/>
    <lineage>
        <taxon>Bacteria</taxon>
        <taxon>Bacillati</taxon>
        <taxon>Bacillota</taxon>
        <taxon>Bacilli</taxon>
        <taxon>Bacillales</taxon>
        <taxon>Paenibacillaceae</taxon>
        <taxon>Paenibacillus</taxon>
    </lineage>
</organism>
<dbReference type="Proteomes" id="UP000315377">
    <property type="component" value="Chromosome"/>
</dbReference>
<dbReference type="EMBL" id="JAMDMM010000039">
    <property type="protein sequence ID" value="MCY9609443.1"/>
    <property type="molecule type" value="Genomic_DNA"/>
</dbReference>
<dbReference type="RefSeq" id="WP_087445067.1">
    <property type="nucleotide sequence ID" value="NZ_CABMNB010000047.1"/>
</dbReference>
<dbReference type="Proteomes" id="UP001209276">
    <property type="component" value="Unassembled WGS sequence"/>
</dbReference>
<dbReference type="AlphaFoldDB" id="A0AAP9DT96"/>
<evidence type="ECO:0000313" key="2">
    <source>
        <dbReference type="EMBL" id="QDM43757.1"/>
    </source>
</evidence>
<dbReference type="EMBL" id="CP041405">
    <property type="protein sequence ID" value="QDM43757.1"/>
    <property type="molecule type" value="Genomic_DNA"/>
</dbReference>
<evidence type="ECO:0000313" key="3">
    <source>
        <dbReference type="Proteomes" id="UP000315377"/>
    </source>
</evidence>
<sequence>MPYEAKTDWKYDDLVTEKDMNRIEQGLKDAHVPAHQPLTLNPGLQVVEVEQDTPFRMGEVKGRTLMNLSGREGNFDYRTSPLFTFFGTGEIIPASTPVGTKVQKIVCDRAADSPGHFGARYELNIDRSKHYVAVAYLDNISCDEPVYFSLAEWKSTGYYTIRKSGNVKKGKGMQYRYIDISPDRLETQEKLVFYFRGEGTAGAEFRIGAFGIYEISQAEYEAIGKMKFAQVAERYPYVDSMTNVKNPYAIVTGGNLLPPFYEWSPQGVVKVTSPYEAELTPTTNEVTALWCDIPTSPNTDYILSIDQNGATMSVTGGADGAIIVDNTAATSAKFNSGDRNTIRVYVSNFLIGSETPSIGNFTFKNPMLTIGTEPRPFAPQQRSMIAFEAELAAHPVDGSNPDTLLMGDDGLPYVLGAWKKITLDGALDWKLNGTVKSDFKIVTVTGLPPAIKTVPQGIMVDYKGVTLTNDLAGVSGWTSGGCWQMGDAAYNNLYVSISNTDSGWGQDYNPTQDEIKAYFLGWKMYDPSTNLDGTGTYNRSDGLIKAWTPLDSFNGNFYNGVYKGPGVPNEIPSLKNTDVYVKHRSWTPYRLQYLKVKPTVEPVRNYELGATLCAGSNMVEVGSGIVIRERANPVNHAGLYYLVNHINFPASYLQHKAKKIAIYANNAIDSNWTHVDIDAYGLDRVFLEHSYFDPTAVYHVTYTMLDPTIPAPISGTVAANLRGTVSALVRAVSLLESEISISGEVAMTAADVGAAAKDEFDDLKKNAVVKNGDSVIEGMLSMSKNDGPHLQLKGTTSSFGEWYVGNERKGYFGVGDASNPDRVSVVSEKGSLNLYGAQGVNINGIAAYRQAVYLGEGTDLNAVTGEGLYYCPANVTVQTMKNVPLADAFALQVFRHAGVTQVFYNYRSNPGDGNLAAQYKRSYYNNHWTPWYKVADSRDIDDLKQSVVDGKGKVAGAINDMGGGPVSANNTFDELAAAIRANQGASGSTGLTKQFFDNFSGNFSGPTPFDAISGSFHFNKDGNAVGIAVSTKGGNNYDYVLREISPSGVRLSQQTIESGAYMYDTFRGGVGLAKPGKYAYAIRPDSITTTRVRIRNSSGTLVSSVQPPVSVTLPYTFDITEIGGTYYLSSFEWQGGTAFRATIYDSNFNKAFTSTVQETASGNFKGGYFIDPNTALYQLNGSVLCIRWTLANGWQEVQSNYVSDYYYTQLLAAYAYRQ</sequence>
<name>A0AAP9DT96_PANTH</name>
<accession>A0AAP9DT96</accession>
<dbReference type="CDD" id="cd19958">
    <property type="entry name" value="pyocin_knob"/>
    <property type="match status" value="1"/>
</dbReference>